<evidence type="ECO:0000256" key="13">
    <source>
        <dbReference type="SAM" id="Coils"/>
    </source>
</evidence>
<dbReference type="Gene3D" id="1.10.287.130">
    <property type="match status" value="1"/>
</dbReference>
<keyword evidence="6" id="KW-0808">Transferase</keyword>
<evidence type="ECO:0000256" key="3">
    <source>
        <dbReference type="ARBA" id="ARBA00012438"/>
    </source>
</evidence>
<keyword evidence="10" id="KW-0902">Two-component regulatory system</keyword>
<feature type="transmembrane region" description="Helical" evidence="14">
    <location>
        <begin position="13"/>
        <end position="38"/>
    </location>
</feature>
<dbReference type="FunFam" id="3.30.565.10:FF:000006">
    <property type="entry name" value="Sensor histidine kinase WalK"/>
    <property type="match status" value="1"/>
</dbReference>
<dbReference type="AlphaFoldDB" id="A0A4Q0VTX1"/>
<dbReference type="Pfam" id="PF02518">
    <property type="entry name" value="HATPase_c"/>
    <property type="match status" value="1"/>
</dbReference>
<dbReference type="Pfam" id="PF00512">
    <property type="entry name" value="HisKA"/>
    <property type="match status" value="1"/>
</dbReference>
<keyword evidence="13" id="KW-0175">Coiled coil</keyword>
<organism evidence="18 19">
    <name type="scientific">Anaerobacillus alkaliphilus</name>
    <dbReference type="NCBI Taxonomy" id="1548597"/>
    <lineage>
        <taxon>Bacteria</taxon>
        <taxon>Bacillati</taxon>
        <taxon>Bacillota</taxon>
        <taxon>Bacilli</taxon>
        <taxon>Bacillales</taxon>
        <taxon>Bacillaceae</taxon>
        <taxon>Anaerobacillus</taxon>
    </lineage>
</organism>
<keyword evidence="5 12" id="KW-0597">Phosphoprotein</keyword>
<dbReference type="InterPro" id="IPR003660">
    <property type="entry name" value="HAMP_dom"/>
</dbReference>
<dbReference type="InterPro" id="IPR001789">
    <property type="entry name" value="Sig_transdc_resp-reg_receiver"/>
</dbReference>
<comment type="caution">
    <text evidence="18">The sequence shown here is derived from an EMBL/GenBank/DDBJ whole genome shotgun (WGS) entry which is preliminary data.</text>
</comment>
<gene>
    <name evidence="18" type="ORF">DS745_08770</name>
</gene>
<evidence type="ECO:0000256" key="14">
    <source>
        <dbReference type="SAM" id="Phobius"/>
    </source>
</evidence>
<evidence type="ECO:0000256" key="10">
    <source>
        <dbReference type="ARBA" id="ARBA00023012"/>
    </source>
</evidence>
<sequence length="798" mass="91410">MFNYFKKSITRQYVYYLIIVVVAALVGAILLTGVNLFVQNNYIKEREELRQKHEIVNEIEDHFMRMVFHARGYFYLGDDKQEEAAVDFHRDKVQDKITEFGELDLDLEESQFLSDFTYGFSDYKENILEPSMEHVRKQEFDELKSLAYSGARDRVTELVGNTQAFAKQIDDKLETVNKSLTTVGQIFSTLYIAYILLILLVVGIVIRKMSKNLGIPLLELTKASEQLVKGEYTNLSIEKREDEIGTLSNAFHVMARSIQNKEEELMAQNEELLAQQEDLEEHQSRLQASFEEAEIRRQLSQDIIDNVNEGITLLDLNGSLLQYNHMFLNIVGGETELEVNSGIEQWSQLLEDRVDNFDEFMDFIKTAIKNKEEKVLSYRYEIKSPVNKIYDIYAVSIHKNEFRLGTLIVHRDITAEYEVNQMKSELVSTVSHELRTPLASVLGFAELMLTKELKPERQKKYLETIHKEASRLTNLINDFLDIQRMESGKQVYEKKRIDLLATVKEVMTTFKTTNKLHHFLMETDRDQIFILGDEEKLIQLFTNIFSNAVKFSPSGGKITVRFDCKSGELVCSIEDEGLGIPEEEVSKLFQKFYRIDNSDRRKIGGTGLGLAISKKIVEAHNGEISVSSILGQGSTFYVRLPLLSDKPKRVANSELGHQDKPLVMIVEDDESLGMLLLDELKELEIEVKHYVDGEGALLSVRNRQPDLIILDIMLGDKIDGWDMIEELKKTNSTKDIPIIISSALDEKERGITLGVGHYLTKPYPHGKLSEVVLELLEIGGKTGEILIPVDEKEVEENE</sequence>
<dbReference type="SUPFAM" id="SSF55785">
    <property type="entry name" value="PYP-like sensor domain (PAS domain)"/>
    <property type="match status" value="1"/>
</dbReference>
<accession>A0A4Q0VTX1</accession>
<feature type="domain" description="HAMP" evidence="17">
    <location>
        <begin position="211"/>
        <end position="263"/>
    </location>
</feature>
<evidence type="ECO:0000256" key="7">
    <source>
        <dbReference type="ARBA" id="ARBA00022741"/>
    </source>
</evidence>
<evidence type="ECO:0000259" key="17">
    <source>
        <dbReference type="PROSITE" id="PS50885"/>
    </source>
</evidence>
<dbReference type="GO" id="GO:0000155">
    <property type="term" value="F:phosphorelay sensor kinase activity"/>
    <property type="evidence" value="ECO:0007669"/>
    <property type="project" value="InterPro"/>
</dbReference>
<keyword evidence="19" id="KW-1185">Reference proteome</keyword>
<keyword evidence="14" id="KW-0812">Transmembrane</keyword>
<dbReference type="InterPro" id="IPR005467">
    <property type="entry name" value="His_kinase_dom"/>
</dbReference>
<feature type="domain" description="Histidine kinase" evidence="15">
    <location>
        <begin position="429"/>
        <end position="644"/>
    </location>
</feature>
<dbReference type="InterPro" id="IPR003661">
    <property type="entry name" value="HisK_dim/P_dom"/>
</dbReference>
<dbReference type="SUPFAM" id="SSF158472">
    <property type="entry name" value="HAMP domain-like"/>
    <property type="match status" value="1"/>
</dbReference>
<evidence type="ECO:0000256" key="12">
    <source>
        <dbReference type="PROSITE-ProRule" id="PRU00169"/>
    </source>
</evidence>
<dbReference type="CDD" id="cd00082">
    <property type="entry name" value="HisKA"/>
    <property type="match status" value="1"/>
</dbReference>
<dbReference type="Pfam" id="PF00672">
    <property type="entry name" value="HAMP"/>
    <property type="match status" value="1"/>
</dbReference>
<dbReference type="InterPro" id="IPR036890">
    <property type="entry name" value="HATPase_C_sf"/>
</dbReference>
<dbReference type="InterPro" id="IPR036097">
    <property type="entry name" value="HisK_dim/P_sf"/>
</dbReference>
<dbReference type="EMBL" id="QOUX01000030">
    <property type="protein sequence ID" value="RXJ01917.1"/>
    <property type="molecule type" value="Genomic_DNA"/>
</dbReference>
<dbReference type="Proteomes" id="UP000290649">
    <property type="component" value="Unassembled WGS sequence"/>
</dbReference>
<dbReference type="RefSeq" id="WP_129077874.1">
    <property type="nucleotide sequence ID" value="NZ_QOUX01000030.1"/>
</dbReference>
<keyword evidence="9" id="KW-0067">ATP-binding</keyword>
<dbReference type="PANTHER" id="PTHR43547:SF2">
    <property type="entry name" value="HYBRID SIGNAL TRANSDUCTION HISTIDINE KINASE C"/>
    <property type="match status" value="1"/>
</dbReference>
<dbReference type="InterPro" id="IPR011006">
    <property type="entry name" value="CheY-like_superfamily"/>
</dbReference>
<protein>
    <recommendedName>
        <fullName evidence="3">histidine kinase</fullName>
        <ecNumber evidence="3">2.7.13.3</ecNumber>
    </recommendedName>
</protein>
<evidence type="ECO:0000256" key="6">
    <source>
        <dbReference type="ARBA" id="ARBA00022679"/>
    </source>
</evidence>
<dbReference type="SMART" id="SM00304">
    <property type="entry name" value="HAMP"/>
    <property type="match status" value="1"/>
</dbReference>
<evidence type="ECO:0000256" key="8">
    <source>
        <dbReference type="ARBA" id="ARBA00022777"/>
    </source>
</evidence>
<evidence type="ECO:0000256" key="1">
    <source>
        <dbReference type="ARBA" id="ARBA00000085"/>
    </source>
</evidence>
<feature type="transmembrane region" description="Helical" evidence="14">
    <location>
        <begin position="186"/>
        <end position="206"/>
    </location>
</feature>
<comment type="subcellular location">
    <subcellularLocation>
        <location evidence="2">Cell membrane</location>
        <topology evidence="2">Multi-pass membrane protein</topology>
    </subcellularLocation>
</comment>
<dbReference type="SMART" id="SM00388">
    <property type="entry name" value="HisKA"/>
    <property type="match status" value="1"/>
</dbReference>
<dbReference type="InterPro" id="IPR003594">
    <property type="entry name" value="HATPase_dom"/>
</dbReference>
<feature type="coiled-coil region" evidence="13">
    <location>
        <begin position="255"/>
        <end position="296"/>
    </location>
</feature>
<evidence type="ECO:0000256" key="4">
    <source>
        <dbReference type="ARBA" id="ARBA00022475"/>
    </source>
</evidence>
<dbReference type="PANTHER" id="PTHR43547">
    <property type="entry name" value="TWO-COMPONENT HISTIDINE KINASE"/>
    <property type="match status" value="1"/>
</dbReference>
<keyword evidence="8" id="KW-0418">Kinase</keyword>
<evidence type="ECO:0000256" key="2">
    <source>
        <dbReference type="ARBA" id="ARBA00004651"/>
    </source>
</evidence>
<name>A0A4Q0VTX1_9BACI</name>
<feature type="modified residue" description="4-aspartylphosphate" evidence="12">
    <location>
        <position position="711"/>
    </location>
</feature>
<dbReference type="PROSITE" id="PS50109">
    <property type="entry name" value="HIS_KIN"/>
    <property type="match status" value="1"/>
</dbReference>
<dbReference type="SUPFAM" id="SSF55874">
    <property type="entry name" value="ATPase domain of HSP90 chaperone/DNA topoisomerase II/histidine kinase"/>
    <property type="match status" value="1"/>
</dbReference>
<dbReference type="CDD" id="cd16922">
    <property type="entry name" value="HATPase_EvgS-ArcB-TorS-like"/>
    <property type="match status" value="1"/>
</dbReference>
<keyword evidence="11 14" id="KW-0472">Membrane</keyword>
<dbReference type="PROSITE" id="PS50885">
    <property type="entry name" value="HAMP"/>
    <property type="match status" value="1"/>
</dbReference>
<dbReference type="EC" id="2.7.13.3" evidence="3"/>
<dbReference type="GO" id="GO:0005524">
    <property type="term" value="F:ATP binding"/>
    <property type="evidence" value="ECO:0007669"/>
    <property type="project" value="UniProtKB-KW"/>
</dbReference>
<evidence type="ECO:0000313" key="18">
    <source>
        <dbReference type="EMBL" id="RXJ01917.1"/>
    </source>
</evidence>
<evidence type="ECO:0000259" key="16">
    <source>
        <dbReference type="PROSITE" id="PS50110"/>
    </source>
</evidence>
<keyword evidence="4" id="KW-1003">Cell membrane</keyword>
<dbReference type="PRINTS" id="PR00344">
    <property type="entry name" value="BCTRLSENSOR"/>
</dbReference>
<evidence type="ECO:0000259" key="15">
    <source>
        <dbReference type="PROSITE" id="PS50109"/>
    </source>
</evidence>
<feature type="domain" description="Response regulatory" evidence="16">
    <location>
        <begin position="662"/>
        <end position="776"/>
    </location>
</feature>
<keyword evidence="7" id="KW-0547">Nucleotide-binding</keyword>
<dbReference type="PROSITE" id="PS50110">
    <property type="entry name" value="RESPONSE_REGULATORY"/>
    <property type="match status" value="1"/>
</dbReference>
<evidence type="ECO:0000256" key="5">
    <source>
        <dbReference type="ARBA" id="ARBA00022553"/>
    </source>
</evidence>
<dbReference type="Gene3D" id="3.30.565.10">
    <property type="entry name" value="Histidine kinase-like ATPase, C-terminal domain"/>
    <property type="match status" value="1"/>
</dbReference>
<evidence type="ECO:0000313" key="19">
    <source>
        <dbReference type="Proteomes" id="UP000290649"/>
    </source>
</evidence>
<dbReference type="SUPFAM" id="SSF52172">
    <property type="entry name" value="CheY-like"/>
    <property type="match status" value="1"/>
</dbReference>
<evidence type="ECO:0000256" key="9">
    <source>
        <dbReference type="ARBA" id="ARBA00022840"/>
    </source>
</evidence>
<dbReference type="GO" id="GO:0005886">
    <property type="term" value="C:plasma membrane"/>
    <property type="evidence" value="ECO:0007669"/>
    <property type="project" value="UniProtKB-SubCell"/>
</dbReference>
<dbReference type="InterPro" id="IPR004358">
    <property type="entry name" value="Sig_transdc_His_kin-like_C"/>
</dbReference>
<dbReference type="SUPFAM" id="SSF47384">
    <property type="entry name" value="Homodimeric domain of signal transducing histidine kinase"/>
    <property type="match status" value="1"/>
</dbReference>
<dbReference type="OrthoDB" id="9813151at2"/>
<dbReference type="InterPro" id="IPR035965">
    <property type="entry name" value="PAS-like_dom_sf"/>
</dbReference>
<dbReference type="SMART" id="SM00387">
    <property type="entry name" value="HATPase_c"/>
    <property type="match status" value="1"/>
</dbReference>
<keyword evidence="14" id="KW-1133">Transmembrane helix</keyword>
<dbReference type="SMART" id="SM00448">
    <property type="entry name" value="REC"/>
    <property type="match status" value="1"/>
</dbReference>
<dbReference type="Pfam" id="PF00072">
    <property type="entry name" value="Response_reg"/>
    <property type="match status" value="1"/>
</dbReference>
<evidence type="ECO:0000256" key="11">
    <source>
        <dbReference type="ARBA" id="ARBA00023136"/>
    </source>
</evidence>
<dbReference type="Gene3D" id="3.40.50.2300">
    <property type="match status" value="1"/>
</dbReference>
<dbReference type="Gene3D" id="3.30.450.20">
    <property type="entry name" value="PAS domain"/>
    <property type="match status" value="1"/>
</dbReference>
<comment type="catalytic activity">
    <reaction evidence="1">
        <text>ATP + protein L-histidine = ADP + protein N-phospho-L-histidine.</text>
        <dbReference type="EC" id="2.7.13.3"/>
    </reaction>
</comment>
<dbReference type="FunFam" id="1.10.287.130:FF:000001">
    <property type="entry name" value="Two-component sensor histidine kinase"/>
    <property type="match status" value="1"/>
</dbReference>
<dbReference type="CDD" id="cd06225">
    <property type="entry name" value="HAMP"/>
    <property type="match status" value="1"/>
</dbReference>
<proteinExistence type="predicted"/>
<reference evidence="18 19" key="1">
    <citation type="journal article" date="2019" name="Int. J. Syst. Evol. Microbiol.">
        <title>Anaerobacillus alkaliphilus sp. nov., a novel alkaliphilic and moderately halophilic bacterium.</title>
        <authorList>
            <person name="Borsodi A.K."/>
            <person name="Aszalos J.M."/>
            <person name="Bihari P."/>
            <person name="Nagy I."/>
            <person name="Schumann P."/>
            <person name="Sproer C."/>
            <person name="Kovacs A.L."/>
            <person name="Boka K."/>
            <person name="Dobosy P."/>
            <person name="Ovari M."/>
            <person name="Szili-Kovacs T."/>
            <person name="Toth E."/>
        </authorList>
    </citation>
    <scope>NUCLEOTIDE SEQUENCE [LARGE SCALE GENOMIC DNA]</scope>
    <source>
        <strain evidence="18 19">B16-10</strain>
    </source>
</reference>
<dbReference type="Gene3D" id="6.10.340.10">
    <property type="match status" value="1"/>
</dbReference>